<dbReference type="EC" id="2.3.1.12" evidence="8"/>
<evidence type="ECO:0000256" key="4">
    <source>
        <dbReference type="ARBA" id="ARBA00022823"/>
    </source>
</evidence>
<dbReference type="InterPro" id="IPR003016">
    <property type="entry name" value="2-oxoA_DH_lipoyl-BS"/>
</dbReference>
<evidence type="ECO:0000256" key="9">
    <source>
        <dbReference type="SAM" id="MobiDB-lite"/>
    </source>
</evidence>
<dbReference type="PROSITE" id="PS00189">
    <property type="entry name" value="LIPOYL"/>
    <property type="match status" value="1"/>
</dbReference>
<protein>
    <recommendedName>
        <fullName evidence="8">Acetyltransferase component of pyruvate dehydrogenase complex</fullName>
        <ecNumber evidence="8">2.3.1.12</ecNumber>
    </recommendedName>
</protein>
<keyword evidence="4 8" id="KW-0450">Lipoyl</keyword>
<dbReference type="Proteomes" id="UP000582837">
    <property type="component" value="Unassembled WGS sequence"/>
</dbReference>
<dbReference type="RefSeq" id="WP_170034571.1">
    <property type="nucleotide sequence ID" value="NZ_JABDTL010000001.1"/>
</dbReference>
<accession>A0A841GY53</accession>
<evidence type="ECO:0000259" key="10">
    <source>
        <dbReference type="PROSITE" id="PS50968"/>
    </source>
</evidence>
<dbReference type="InterPro" id="IPR023213">
    <property type="entry name" value="CAT-like_dom_sf"/>
</dbReference>
<comment type="caution">
    <text evidence="12">The sequence shown here is derived from an EMBL/GenBank/DDBJ whole genome shotgun (WGS) entry which is preliminary data.</text>
</comment>
<evidence type="ECO:0000256" key="8">
    <source>
        <dbReference type="RuleBase" id="RU361137"/>
    </source>
</evidence>
<dbReference type="Pfam" id="PF02817">
    <property type="entry name" value="E3_binding"/>
    <property type="match status" value="1"/>
</dbReference>
<dbReference type="SUPFAM" id="SSF52777">
    <property type="entry name" value="CoA-dependent acyltransferases"/>
    <property type="match status" value="1"/>
</dbReference>
<dbReference type="PANTHER" id="PTHR23151:SF90">
    <property type="entry name" value="DIHYDROLIPOYLLYSINE-RESIDUE ACETYLTRANSFERASE COMPONENT OF PYRUVATE DEHYDROGENASE COMPLEX, MITOCHONDRIAL-RELATED"/>
    <property type="match status" value="1"/>
</dbReference>
<evidence type="ECO:0000256" key="5">
    <source>
        <dbReference type="ARBA" id="ARBA00023315"/>
    </source>
</evidence>
<keyword evidence="13" id="KW-1185">Reference proteome</keyword>
<name>A0A841GY53_9BACT</name>
<dbReference type="CDD" id="cd06849">
    <property type="entry name" value="lipoyl_domain"/>
    <property type="match status" value="1"/>
</dbReference>
<dbReference type="InterPro" id="IPR036625">
    <property type="entry name" value="E3-bd_dom_sf"/>
</dbReference>
<feature type="region of interest" description="Disordered" evidence="9">
    <location>
        <begin position="187"/>
        <end position="214"/>
    </location>
</feature>
<feature type="compositionally biased region" description="Low complexity" evidence="9">
    <location>
        <begin position="187"/>
        <end position="212"/>
    </location>
</feature>
<dbReference type="Pfam" id="PF00198">
    <property type="entry name" value="2-oxoacid_dh"/>
    <property type="match status" value="1"/>
</dbReference>
<dbReference type="Gene3D" id="3.30.559.10">
    <property type="entry name" value="Chloramphenicol acetyltransferase-like domain"/>
    <property type="match status" value="1"/>
</dbReference>
<dbReference type="Pfam" id="PF00364">
    <property type="entry name" value="Biotin_lipoyl"/>
    <property type="match status" value="1"/>
</dbReference>
<organism evidence="12 13">
    <name type="scientific">Longimicrobium terrae</name>
    <dbReference type="NCBI Taxonomy" id="1639882"/>
    <lineage>
        <taxon>Bacteria</taxon>
        <taxon>Pseudomonadati</taxon>
        <taxon>Gemmatimonadota</taxon>
        <taxon>Longimicrobiia</taxon>
        <taxon>Longimicrobiales</taxon>
        <taxon>Longimicrobiaceae</taxon>
        <taxon>Longimicrobium</taxon>
    </lineage>
</organism>
<dbReference type="Gene3D" id="2.40.50.100">
    <property type="match status" value="1"/>
</dbReference>
<dbReference type="InterPro" id="IPR006257">
    <property type="entry name" value="LAT1"/>
</dbReference>
<comment type="catalytic activity">
    <reaction evidence="7 8">
        <text>N(6)-[(R)-dihydrolipoyl]-L-lysyl-[protein] + acetyl-CoA = N(6)-[(R)-S(8)-acetyldihydrolipoyl]-L-lysyl-[protein] + CoA</text>
        <dbReference type="Rhea" id="RHEA:17017"/>
        <dbReference type="Rhea" id="RHEA-COMP:10475"/>
        <dbReference type="Rhea" id="RHEA-COMP:10478"/>
        <dbReference type="ChEBI" id="CHEBI:57287"/>
        <dbReference type="ChEBI" id="CHEBI:57288"/>
        <dbReference type="ChEBI" id="CHEBI:83100"/>
        <dbReference type="ChEBI" id="CHEBI:83111"/>
        <dbReference type="EC" id="2.3.1.12"/>
    </reaction>
</comment>
<dbReference type="InterPro" id="IPR045257">
    <property type="entry name" value="E2/Pdx1"/>
</dbReference>
<comment type="function">
    <text evidence="6">The pyruvate dehydrogenase complex catalyzes the overall conversion of pyruvate to acetyl-CoA and CO(2). It contains multiple copies of three enzymatic components: pyruvate dehydrogenase (E1), dihydrolipoamide acetyltransferase (E2) and lipoamide dehydrogenase (E3).</text>
</comment>
<keyword evidence="3 8" id="KW-0808">Transferase</keyword>
<reference evidence="12 13" key="1">
    <citation type="submission" date="2020-08" db="EMBL/GenBank/DDBJ databases">
        <title>Genomic Encyclopedia of Type Strains, Phase IV (KMG-IV): sequencing the most valuable type-strain genomes for metagenomic binning, comparative biology and taxonomic classification.</title>
        <authorList>
            <person name="Goeker M."/>
        </authorList>
    </citation>
    <scope>NUCLEOTIDE SEQUENCE [LARGE SCALE GENOMIC DNA]</scope>
    <source>
        <strain evidence="12 13">DSM 29007</strain>
    </source>
</reference>
<keyword evidence="5 8" id="KW-0012">Acyltransferase</keyword>
<dbReference type="AlphaFoldDB" id="A0A841GY53"/>
<feature type="domain" description="Lipoyl-binding" evidence="10">
    <location>
        <begin position="2"/>
        <end position="77"/>
    </location>
</feature>
<evidence type="ECO:0000256" key="6">
    <source>
        <dbReference type="ARBA" id="ARBA00025211"/>
    </source>
</evidence>
<dbReference type="Gene3D" id="4.10.320.10">
    <property type="entry name" value="E3-binding domain"/>
    <property type="match status" value="1"/>
</dbReference>
<comment type="subunit">
    <text evidence="2">Forms a 24-polypeptide structural core with octahedral symmetry.</text>
</comment>
<evidence type="ECO:0000256" key="1">
    <source>
        <dbReference type="ARBA" id="ARBA00007317"/>
    </source>
</evidence>
<sequence>MATKVYMEALSPTMEEGRLVTWLKAEGDEVKEGDVLAEVETDKATMELAARGSGVLRKRFINEGDTANVGVMIAIVAKADEDISALEGGGTSAPAPAAEAPKAEVPKAETAAPAAEAPKAEPAQAAAPAAAAAPAPAEAAQGEGGRVKASPLARRLAAEAGLQVGAVQGTGPGGRVIRRDIQDAVARGGQQAEAQASAPAQAAAQPAAAAVAPTTDARFREHPISQMRKAIARRLAQSIGPVPTFYLTVEVDMGEAMALRGRINERFAKEGIKTSPNDLVIKAVSMALRRHPFVNAAWTGDSIHLYEQVHIGVAVAIEEGLITPVIRDADRKGVGEISAEVKELAGRAREKKLKPEEFTGSTFSISNLGMFGIEEFTAIINPPEAAILAVGAIGPKVVVDDSGEMVVRQRMRMTLSCDHRVIDGATGAAFLQTLKQYLEEPMMMVA</sequence>
<dbReference type="GO" id="GO:0004742">
    <property type="term" value="F:dihydrolipoyllysine-residue acetyltransferase activity"/>
    <property type="evidence" value="ECO:0007669"/>
    <property type="project" value="UniProtKB-UniRule"/>
</dbReference>
<comment type="cofactor">
    <cofactor evidence="8">
        <name>(R)-lipoate</name>
        <dbReference type="ChEBI" id="CHEBI:83088"/>
    </cofactor>
    <text evidence="8">Binds 1 lipoyl cofactor covalently.</text>
</comment>
<dbReference type="PROSITE" id="PS51826">
    <property type="entry name" value="PSBD"/>
    <property type="match status" value="1"/>
</dbReference>
<dbReference type="NCBIfam" id="TIGR01349">
    <property type="entry name" value="PDHac_trf_mito"/>
    <property type="match status" value="1"/>
</dbReference>
<dbReference type="EMBL" id="JACHIA010000005">
    <property type="protein sequence ID" value="MBB6070695.1"/>
    <property type="molecule type" value="Genomic_DNA"/>
</dbReference>
<dbReference type="GO" id="GO:0006086">
    <property type="term" value="P:pyruvate decarboxylation to acetyl-CoA"/>
    <property type="evidence" value="ECO:0007669"/>
    <property type="project" value="InterPro"/>
</dbReference>
<keyword evidence="12" id="KW-0670">Pyruvate</keyword>
<gene>
    <name evidence="12" type="ORF">HNQ61_002316</name>
</gene>
<proteinExistence type="inferred from homology"/>
<dbReference type="FunFam" id="3.30.559.10:FF:000007">
    <property type="entry name" value="Dihydrolipoamide acetyltransferase component of pyruvate dehydrogenase complex"/>
    <property type="match status" value="1"/>
</dbReference>
<evidence type="ECO:0000313" key="13">
    <source>
        <dbReference type="Proteomes" id="UP000582837"/>
    </source>
</evidence>
<comment type="similarity">
    <text evidence="1 8">Belongs to the 2-oxoacid dehydrogenase family.</text>
</comment>
<evidence type="ECO:0000313" key="12">
    <source>
        <dbReference type="EMBL" id="MBB6070695.1"/>
    </source>
</evidence>
<evidence type="ECO:0000256" key="3">
    <source>
        <dbReference type="ARBA" id="ARBA00022679"/>
    </source>
</evidence>
<dbReference type="SUPFAM" id="SSF47005">
    <property type="entry name" value="Peripheral subunit-binding domain of 2-oxo acid dehydrogenase complex"/>
    <property type="match status" value="1"/>
</dbReference>
<dbReference type="InterPro" id="IPR004167">
    <property type="entry name" value="PSBD"/>
</dbReference>
<dbReference type="PROSITE" id="PS50968">
    <property type="entry name" value="BIOTINYL_LIPOYL"/>
    <property type="match status" value="1"/>
</dbReference>
<dbReference type="PANTHER" id="PTHR23151">
    <property type="entry name" value="DIHYDROLIPOAMIDE ACETYL/SUCCINYL-TRANSFERASE-RELATED"/>
    <property type="match status" value="1"/>
</dbReference>
<feature type="compositionally biased region" description="Low complexity" evidence="9">
    <location>
        <begin position="108"/>
        <end position="140"/>
    </location>
</feature>
<feature type="region of interest" description="Disordered" evidence="9">
    <location>
        <begin position="87"/>
        <end position="148"/>
    </location>
</feature>
<dbReference type="GO" id="GO:0045254">
    <property type="term" value="C:pyruvate dehydrogenase complex"/>
    <property type="evidence" value="ECO:0007669"/>
    <property type="project" value="UniProtKB-UniRule"/>
</dbReference>
<dbReference type="SUPFAM" id="SSF51230">
    <property type="entry name" value="Single hybrid motif"/>
    <property type="match status" value="1"/>
</dbReference>
<dbReference type="InterPro" id="IPR001078">
    <property type="entry name" value="2-oxoacid_DH_actylTfrase"/>
</dbReference>
<evidence type="ECO:0000259" key="11">
    <source>
        <dbReference type="PROSITE" id="PS51826"/>
    </source>
</evidence>
<dbReference type="InterPro" id="IPR011053">
    <property type="entry name" value="Single_hybrid_motif"/>
</dbReference>
<feature type="domain" description="Peripheral subunit-binding (PSBD)" evidence="11">
    <location>
        <begin position="148"/>
        <end position="185"/>
    </location>
</feature>
<evidence type="ECO:0000256" key="2">
    <source>
        <dbReference type="ARBA" id="ARBA00011484"/>
    </source>
</evidence>
<evidence type="ECO:0000256" key="7">
    <source>
        <dbReference type="ARBA" id="ARBA00048370"/>
    </source>
</evidence>
<dbReference type="InterPro" id="IPR000089">
    <property type="entry name" value="Biotin_lipoyl"/>
</dbReference>